<dbReference type="RefSeq" id="WP_171832475.1">
    <property type="nucleotide sequence ID" value="NZ_CP079703.1"/>
</dbReference>
<evidence type="ECO:0000313" key="2">
    <source>
        <dbReference type="EMBL" id="MDH1336635.1"/>
    </source>
</evidence>
<accession>A0AA42Q3N9</accession>
<protein>
    <submittedName>
        <fullName evidence="2">Uncharacterized protein</fullName>
    </submittedName>
</protein>
<keyword evidence="1" id="KW-0812">Transmembrane</keyword>
<dbReference type="AlphaFoldDB" id="A0AA42Q3N9"/>
<sequence length="58" mass="6507">MPNEKIGFFGRPRRMKAVQLIVIVIVVGALFLVVNGLFSAWALLELAWSTILSFVNLF</sequence>
<reference evidence="2" key="1">
    <citation type="submission" date="2022-09" db="EMBL/GenBank/DDBJ databases">
        <title>Intensive care unit water sources are persistently colonized with multi-drug resistant bacteria and are the site of extensive horizontal gene transfer of antibiotic resistance genes.</title>
        <authorList>
            <person name="Diorio-Toth L."/>
        </authorList>
    </citation>
    <scope>NUCLEOTIDE SEQUENCE</scope>
    <source>
        <strain evidence="2">GD03832</strain>
    </source>
</reference>
<name>A0AA42Q3N9_9BURK</name>
<dbReference type="Proteomes" id="UP001161065">
    <property type="component" value="Unassembled WGS sequence"/>
</dbReference>
<proteinExistence type="predicted"/>
<organism evidence="2 3">
    <name type="scientific">Comamonas thiooxydans</name>
    <dbReference type="NCBI Taxonomy" id="363952"/>
    <lineage>
        <taxon>Bacteria</taxon>
        <taxon>Pseudomonadati</taxon>
        <taxon>Pseudomonadota</taxon>
        <taxon>Betaproteobacteria</taxon>
        <taxon>Burkholderiales</taxon>
        <taxon>Comamonadaceae</taxon>
        <taxon>Comamonas</taxon>
    </lineage>
</organism>
<feature type="transmembrane region" description="Helical" evidence="1">
    <location>
        <begin position="20"/>
        <end position="44"/>
    </location>
</feature>
<dbReference type="EMBL" id="JAOCEK010000023">
    <property type="protein sequence ID" value="MDH1336635.1"/>
    <property type="molecule type" value="Genomic_DNA"/>
</dbReference>
<keyword evidence="1" id="KW-1133">Transmembrane helix</keyword>
<evidence type="ECO:0000313" key="3">
    <source>
        <dbReference type="Proteomes" id="UP001161065"/>
    </source>
</evidence>
<evidence type="ECO:0000256" key="1">
    <source>
        <dbReference type="SAM" id="Phobius"/>
    </source>
</evidence>
<comment type="caution">
    <text evidence="2">The sequence shown here is derived from an EMBL/GenBank/DDBJ whole genome shotgun (WGS) entry which is preliminary data.</text>
</comment>
<keyword evidence="1" id="KW-0472">Membrane</keyword>
<gene>
    <name evidence="2" type="ORF">N5D63_21035</name>
</gene>